<gene>
    <name evidence="1" type="ORF">NCG91_22270</name>
</gene>
<reference evidence="1 2" key="1">
    <citation type="submission" date="2022-06" db="EMBL/GenBank/DDBJ databases">
        <title>Janthinobacterium kumbetensis sp. nov., isolated from spring water in Turkey.</title>
        <authorList>
            <person name="Inan Bektas K."/>
            <person name="Belduz A.A."/>
            <person name="Canakci S."/>
            <person name="Nalcaoglu A."/>
            <person name="Ceylan E."/>
            <person name="Kati H."/>
        </authorList>
    </citation>
    <scope>NUCLEOTIDE SEQUENCE [LARGE SCALE GENOMIC DNA]</scope>
    <source>
        <strain evidence="1 2">GK</strain>
    </source>
</reference>
<dbReference type="Proteomes" id="UP001202243">
    <property type="component" value="Unassembled WGS sequence"/>
</dbReference>
<evidence type="ECO:0000313" key="2">
    <source>
        <dbReference type="Proteomes" id="UP001202243"/>
    </source>
</evidence>
<proteinExistence type="predicted"/>
<evidence type="ECO:0008006" key="3">
    <source>
        <dbReference type="Google" id="ProtNLM"/>
    </source>
</evidence>
<dbReference type="PROSITE" id="PS51257">
    <property type="entry name" value="PROKAR_LIPOPROTEIN"/>
    <property type="match status" value="1"/>
</dbReference>
<protein>
    <recommendedName>
        <fullName evidence="3">Lipoprotein</fullName>
    </recommendedName>
</protein>
<keyword evidence="2" id="KW-1185">Reference proteome</keyword>
<organism evidence="1 2">
    <name type="scientific">Janthinobacterium kumbetense</name>
    <dbReference type="NCBI Taxonomy" id="2950280"/>
    <lineage>
        <taxon>Bacteria</taxon>
        <taxon>Pseudomonadati</taxon>
        <taxon>Pseudomonadota</taxon>
        <taxon>Betaproteobacteria</taxon>
        <taxon>Burkholderiales</taxon>
        <taxon>Oxalobacteraceae</taxon>
        <taxon>Janthinobacterium</taxon>
    </lineage>
</organism>
<comment type="caution">
    <text evidence="1">The sequence shown here is derived from an EMBL/GenBank/DDBJ whole genome shotgun (WGS) entry which is preliminary data.</text>
</comment>
<dbReference type="RefSeq" id="WP_251351233.1">
    <property type="nucleotide sequence ID" value="NZ_JAMQGR010000009.1"/>
</dbReference>
<accession>A0ABT0WWC0</accession>
<name>A0ABT0WWC0_9BURK</name>
<sequence>MRTLQFHNSFLFRLAAAICFAITLAGCTSYRFIPPDSDAGRQCVTSCGTNRQICIAGKEQVAAAQAQACEMRNVSTVSLCLAVAKTDADRELCSKKRQYCASNNSATWQCEADYRSCYTQCGGRIEESE</sequence>
<evidence type="ECO:0000313" key="1">
    <source>
        <dbReference type="EMBL" id="MCM2568341.1"/>
    </source>
</evidence>
<dbReference type="EMBL" id="JAMQGR010000009">
    <property type="protein sequence ID" value="MCM2568341.1"/>
    <property type="molecule type" value="Genomic_DNA"/>
</dbReference>